<keyword evidence="3" id="KW-1185">Reference proteome</keyword>
<proteinExistence type="predicted"/>
<comment type="caution">
    <text evidence="2">The sequence shown here is derived from an EMBL/GenBank/DDBJ whole genome shotgun (WGS) entry which is preliminary data.</text>
</comment>
<protein>
    <submittedName>
        <fullName evidence="2">Retrovirus-related Pol polyprotein from transposon TNT 1-94</fullName>
    </submittedName>
</protein>
<dbReference type="AlphaFoldDB" id="A0A4Y2AMW0"/>
<dbReference type="OrthoDB" id="1749075at2759"/>
<gene>
    <name evidence="2" type="primary">POLX_1069</name>
    <name evidence="2" type="ORF">AVEN_179959_1</name>
</gene>
<accession>A0A4Y2AMW0</accession>
<name>A0A4Y2AMW0_ARAVE</name>
<dbReference type="Pfam" id="PF07727">
    <property type="entry name" value="RVT_2"/>
    <property type="match status" value="1"/>
</dbReference>
<evidence type="ECO:0000313" key="2">
    <source>
        <dbReference type="EMBL" id="GBL80334.1"/>
    </source>
</evidence>
<evidence type="ECO:0000313" key="3">
    <source>
        <dbReference type="Proteomes" id="UP000499080"/>
    </source>
</evidence>
<reference evidence="2 3" key="1">
    <citation type="journal article" date="2019" name="Sci. Rep.">
        <title>Orb-weaving spider Araneus ventricosus genome elucidates the spidroin gene catalogue.</title>
        <authorList>
            <person name="Kono N."/>
            <person name="Nakamura H."/>
            <person name="Ohtoshi R."/>
            <person name="Moran D.A.P."/>
            <person name="Shinohara A."/>
            <person name="Yoshida Y."/>
            <person name="Fujiwara M."/>
            <person name="Mori M."/>
            <person name="Tomita M."/>
            <person name="Arakawa K."/>
        </authorList>
    </citation>
    <scope>NUCLEOTIDE SEQUENCE [LARGE SCALE GENOMIC DNA]</scope>
</reference>
<sequence>MSQPQGFVDPNKPDHVCHLNKALYGLHQSGGEWFYKIHSLSVLENLSFMKLESTNCVYVCEDNVVLLLYVDDIVLFAKTDTLIKDVIKCLNTHFDLKVLGKTRKLLGVEFQEMGNELFIPQSEYIYKVCEKYQRFNYPVTSLPIAVGIVLSTTQCPSTEVEISEMSKFPYRNLGIISEKSRYIIGKNKT</sequence>
<evidence type="ECO:0000259" key="1">
    <source>
        <dbReference type="Pfam" id="PF07727"/>
    </source>
</evidence>
<dbReference type="InterPro" id="IPR013103">
    <property type="entry name" value="RVT_2"/>
</dbReference>
<organism evidence="2 3">
    <name type="scientific">Araneus ventricosus</name>
    <name type="common">Orbweaver spider</name>
    <name type="synonym">Epeira ventricosa</name>
    <dbReference type="NCBI Taxonomy" id="182803"/>
    <lineage>
        <taxon>Eukaryota</taxon>
        <taxon>Metazoa</taxon>
        <taxon>Ecdysozoa</taxon>
        <taxon>Arthropoda</taxon>
        <taxon>Chelicerata</taxon>
        <taxon>Arachnida</taxon>
        <taxon>Araneae</taxon>
        <taxon>Araneomorphae</taxon>
        <taxon>Entelegynae</taxon>
        <taxon>Araneoidea</taxon>
        <taxon>Araneidae</taxon>
        <taxon>Araneus</taxon>
    </lineage>
</organism>
<feature type="domain" description="Reverse transcriptase Ty1/copia-type" evidence="1">
    <location>
        <begin position="1"/>
        <end position="140"/>
    </location>
</feature>
<dbReference type="Proteomes" id="UP000499080">
    <property type="component" value="Unassembled WGS sequence"/>
</dbReference>
<dbReference type="EMBL" id="BGPR01156791">
    <property type="protein sequence ID" value="GBL80334.1"/>
    <property type="molecule type" value="Genomic_DNA"/>
</dbReference>